<evidence type="ECO:0000256" key="3">
    <source>
        <dbReference type="ARBA" id="ARBA00022475"/>
    </source>
</evidence>
<feature type="transmembrane region" description="Helical" evidence="8">
    <location>
        <begin position="114"/>
        <end position="131"/>
    </location>
</feature>
<keyword evidence="2 8" id="KW-0474">Menaquinone biosynthesis</keyword>
<evidence type="ECO:0000256" key="5">
    <source>
        <dbReference type="ARBA" id="ARBA00022692"/>
    </source>
</evidence>
<dbReference type="InterPro" id="IPR044878">
    <property type="entry name" value="UbiA_sf"/>
</dbReference>
<organism evidence="10 11">
    <name type="scientific">Dechloromonas denitrificans</name>
    <dbReference type="NCBI Taxonomy" id="281362"/>
    <lineage>
        <taxon>Bacteria</taxon>
        <taxon>Pseudomonadati</taxon>
        <taxon>Pseudomonadota</taxon>
        <taxon>Betaproteobacteria</taxon>
        <taxon>Rhodocyclales</taxon>
        <taxon>Azonexaceae</taxon>
        <taxon>Dechloromonas</taxon>
    </lineage>
</organism>
<dbReference type="EMBL" id="LODL01000010">
    <property type="protein sequence ID" value="KXB31962.1"/>
    <property type="molecule type" value="Genomic_DNA"/>
</dbReference>
<dbReference type="PIRSF" id="PIRSF005355">
    <property type="entry name" value="UBIAD1"/>
    <property type="match status" value="1"/>
</dbReference>
<feature type="transmembrane region" description="Helical" evidence="8">
    <location>
        <begin position="263"/>
        <end position="286"/>
    </location>
</feature>
<protein>
    <recommendedName>
        <fullName evidence="8 9">1,4-dihydroxy-2-naphthoate octaprenyltransferase</fullName>
        <shortName evidence="8">DHNA-octaprenyltransferase</shortName>
        <ecNumber evidence="8 9">2.5.1.74</ecNumber>
    </recommendedName>
</protein>
<evidence type="ECO:0000256" key="7">
    <source>
        <dbReference type="ARBA" id="ARBA00023136"/>
    </source>
</evidence>
<evidence type="ECO:0000256" key="8">
    <source>
        <dbReference type="HAMAP-Rule" id="MF_01937"/>
    </source>
</evidence>
<dbReference type="PANTHER" id="PTHR13929:SF0">
    <property type="entry name" value="UBIA PRENYLTRANSFERASE DOMAIN-CONTAINING PROTEIN 1"/>
    <property type="match status" value="1"/>
</dbReference>
<keyword evidence="3 8" id="KW-1003">Cell membrane</keyword>
<evidence type="ECO:0000256" key="4">
    <source>
        <dbReference type="ARBA" id="ARBA00022679"/>
    </source>
</evidence>
<proteinExistence type="inferred from homology"/>
<comment type="function">
    <text evidence="8">Conversion of 1,4-dihydroxy-2-naphthoate (DHNA) to demethylmenaquinone (DMK).</text>
</comment>
<dbReference type="NCBIfam" id="NF004751">
    <property type="entry name" value="PRK06080.1-3"/>
    <property type="match status" value="1"/>
</dbReference>
<keyword evidence="5 8" id="KW-0812">Transmembrane</keyword>
<keyword evidence="11" id="KW-1185">Reference proteome</keyword>
<comment type="pathway">
    <text evidence="8">Quinol/quinone metabolism; menaquinone biosynthesis; menaquinol from 1,4-dihydroxy-2-naphthoate: step 1/2.</text>
</comment>
<dbReference type="GO" id="GO:0009234">
    <property type="term" value="P:menaquinone biosynthetic process"/>
    <property type="evidence" value="ECO:0007669"/>
    <property type="project" value="UniProtKB-UniRule"/>
</dbReference>
<dbReference type="UniPathway" id="UPA00079">
    <property type="reaction ID" value="UER00168"/>
</dbReference>
<sequence>MQAWFLACRPKTLSVSLSPVLVGTAIAWHDSGALLWLPLLAAALGAGFIQIGTNLFNDVGDFLRGTDTPDRLGPKRATAEGWLSVGRVKLGAWLAFALAFLCGIYLVWHGGWPIVAIGLASLAAGWAYTGGPKPIAYGPLGEIFVFLFFGLVAVGGSYYLQTLGLSPAALIAAALVGIHAAAVITVNNYRDLDGDARNGKNTLAVRLGRPATRRIYAGEMLLPYALLPLLGAELGALAALPLLSLPLAGRLIQRFHREAPGPVFNQILALTAGLQLAFALLLTLAFSL</sequence>
<dbReference type="HAMAP" id="MF_01937">
    <property type="entry name" value="MenA_1"/>
    <property type="match status" value="1"/>
</dbReference>
<comment type="similarity">
    <text evidence="8">Belongs to the MenA family. Type 1 subfamily.</text>
</comment>
<evidence type="ECO:0000256" key="1">
    <source>
        <dbReference type="ARBA" id="ARBA00004141"/>
    </source>
</evidence>
<dbReference type="GO" id="GO:0042371">
    <property type="term" value="P:vitamin K biosynthetic process"/>
    <property type="evidence" value="ECO:0007669"/>
    <property type="project" value="TreeGrafter"/>
</dbReference>
<evidence type="ECO:0000256" key="6">
    <source>
        <dbReference type="ARBA" id="ARBA00022989"/>
    </source>
</evidence>
<dbReference type="InterPro" id="IPR026046">
    <property type="entry name" value="UBIAD1"/>
</dbReference>
<dbReference type="GO" id="GO:0005886">
    <property type="term" value="C:plasma membrane"/>
    <property type="evidence" value="ECO:0007669"/>
    <property type="project" value="UniProtKB-SubCell"/>
</dbReference>
<dbReference type="PANTHER" id="PTHR13929">
    <property type="entry name" value="1,4-DIHYDROXY-2-NAPHTHOATE OCTAPRENYLTRANSFERASE"/>
    <property type="match status" value="1"/>
</dbReference>
<comment type="caution">
    <text evidence="10">The sequence shown here is derived from an EMBL/GenBank/DDBJ whole genome shotgun (WGS) entry which is preliminary data.</text>
</comment>
<feature type="transmembrane region" description="Helical" evidence="8">
    <location>
        <begin position="90"/>
        <end position="108"/>
    </location>
</feature>
<keyword evidence="6 8" id="KW-1133">Transmembrane helix</keyword>
<dbReference type="InterPro" id="IPR000537">
    <property type="entry name" value="UbiA_prenyltransferase"/>
</dbReference>
<evidence type="ECO:0000256" key="9">
    <source>
        <dbReference type="NCBIfam" id="TIGR00751"/>
    </source>
</evidence>
<evidence type="ECO:0000256" key="2">
    <source>
        <dbReference type="ARBA" id="ARBA00022428"/>
    </source>
</evidence>
<keyword evidence="4 8" id="KW-0808">Transferase</keyword>
<comment type="subcellular location">
    <subcellularLocation>
        <location evidence="8">Cell membrane</location>
        <topology evidence="8">Multi-pass membrane protein</topology>
    </subcellularLocation>
    <subcellularLocation>
        <location evidence="1">Membrane</location>
        <topology evidence="1">Multi-pass membrane protein</topology>
    </subcellularLocation>
</comment>
<evidence type="ECO:0000313" key="11">
    <source>
        <dbReference type="Proteomes" id="UP000070186"/>
    </source>
</evidence>
<feature type="transmembrane region" description="Helical" evidence="8">
    <location>
        <begin position="35"/>
        <end position="56"/>
    </location>
</feature>
<reference evidence="10 11" key="1">
    <citation type="submission" date="2015-12" db="EMBL/GenBank/DDBJ databases">
        <title>Nitrous oxide reduction kinetics distinguish bacteria harboring typical versus atypical NosZ.</title>
        <authorList>
            <person name="Yoon S."/>
            <person name="Nissen S."/>
            <person name="Park D."/>
            <person name="Sanford R.A."/>
            <person name="Loeffler F.E."/>
        </authorList>
    </citation>
    <scope>NUCLEOTIDE SEQUENCE [LARGE SCALE GENOMIC DNA]</scope>
    <source>
        <strain evidence="10 11">ATCC BAA-841</strain>
    </source>
</reference>
<dbReference type="NCBIfam" id="TIGR00751">
    <property type="entry name" value="menA"/>
    <property type="match status" value="1"/>
</dbReference>
<dbReference type="AlphaFoldDB" id="A0A133XLY9"/>
<dbReference type="GO" id="GO:0046428">
    <property type="term" value="F:1,4-dihydroxy-2-naphthoate polyprenyltransferase activity"/>
    <property type="evidence" value="ECO:0007669"/>
    <property type="project" value="UniProtKB-UniRule"/>
</dbReference>
<evidence type="ECO:0000313" key="10">
    <source>
        <dbReference type="EMBL" id="KXB31962.1"/>
    </source>
</evidence>
<gene>
    <name evidence="8" type="primary">menA</name>
    <name evidence="10" type="ORF">AT959_05980</name>
</gene>
<keyword evidence="7 8" id="KW-0472">Membrane</keyword>
<feature type="transmembrane region" description="Helical" evidence="8">
    <location>
        <begin position="143"/>
        <end position="161"/>
    </location>
</feature>
<feature type="transmembrane region" description="Helical" evidence="8">
    <location>
        <begin position="12"/>
        <end position="29"/>
    </location>
</feature>
<dbReference type="EC" id="2.5.1.74" evidence="8 9"/>
<comment type="catalytic activity">
    <reaction evidence="8">
        <text>an all-trans-polyprenyl diphosphate + 1,4-dihydroxy-2-naphthoate + H(+) = a 2-demethylmenaquinol + CO2 + diphosphate</text>
        <dbReference type="Rhea" id="RHEA:26478"/>
        <dbReference type="Rhea" id="RHEA-COMP:9563"/>
        <dbReference type="Rhea" id="RHEA-COMP:9564"/>
        <dbReference type="ChEBI" id="CHEBI:11173"/>
        <dbReference type="ChEBI" id="CHEBI:15378"/>
        <dbReference type="ChEBI" id="CHEBI:16526"/>
        <dbReference type="ChEBI" id="CHEBI:33019"/>
        <dbReference type="ChEBI" id="CHEBI:55437"/>
        <dbReference type="ChEBI" id="CHEBI:58914"/>
        <dbReference type="EC" id="2.5.1.74"/>
    </reaction>
</comment>
<dbReference type="CDD" id="cd13962">
    <property type="entry name" value="PT_UbiA_UBIAD1"/>
    <property type="match status" value="1"/>
</dbReference>
<dbReference type="InterPro" id="IPR004657">
    <property type="entry name" value="MenA"/>
</dbReference>
<dbReference type="Proteomes" id="UP000070186">
    <property type="component" value="Unassembled WGS sequence"/>
</dbReference>
<dbReference type="Gene3D" id="1.10.357.140">
    <property type="entry name" value="UbiA prenyltransferase"/>
    <property type="match status" value="1"/>
</dbReference>
<dbReference type="Pfam" id="PF01040">
    <property type="entry name" value="UbiA"/>
    <property type="match status" value="1"/>
</dbReference>
<accession>A0A133XLY9</accession>
<name>A0A133XLY9_9RHOO</name>
<dbReference type="STRING" id="281362.AT959_05980"/>
<feature type="transmembrane region" description="Helical" evidence="8">
    <location>
        <begin position="221"/>
        <end position="243"/>
    </location>
</feature>
<feature type="transmembrane region" description="Helical" evidence="8">
    <location>
        <begin position="167"/>
        <end position="189"/>
    </location>
</feature>